<evidence type="ECO:0000313" key="2">
    <source>
        <dbReference type="EMBL" id="GAA0864598.1"/>
    </source>
</evidence>
<keyword evidence="1" id="KW-1133">Transmembrane helix</keyword>
<organism evidence="2 3">
    <name type="scientific">Paraclostridium tenue</name>
    <dbReference type="NCBI Taxonomy" id="1737"/>
    <lineage>
        <taxon>Bacteria</taxon>
        <taxon>Bacillati</taxon>
        <taxon>Bacillota</taxon>
        <taxon>Clostridia</taxon>
        <taxon>Peptostreptococcales</taxon>
        <taxon>Peptostreptococcaceae</taxon>
        <taxon>Paraclostridium</taxon>
    </lineage>
</organism>
<gene>
    <name evidence="2" type="ORF">GCM10008917_18720</name>
</gene>
<feature type="transmembrane region" description="Helical" evidence="1">
    <location>
        <begin position="85"/>
        <end position="103"/>
    </location>
</feature>
<proteinExistence type="predicted"/>
<keyword evidence="1" id="KW-0812">Transmembrane</keyword>
<feature type="transmembrane region" description="Helical" evidence="1">
    <location>
        <begin position="57"/>
        <end position="73"/>
    </location>
</feature>
<feature type="transmembrane region" description="Helical" evidence="1">
    <location>
        <begin position="6"/>
        <end position="22"/>
    </location>
</feature>
<reference evidence="3" key="1">
    <citation type="journal article" date="2019" name="Int. J. Syst. Evol. Microbiol.">
        <title>The Global Catalogue of Microorganisms (GCM) 10K type strain sequencing project: providing services to taxonomists for standard genome sequencing and annotation.</title>
        <authorList>
            <consortium name="The Broad Institute Genomics Platform"/>
            <consortium name="The Broad Institute Genome Sequencing Center for Infectious Disease"/>
            <person name="Wu L."/>
            <person name="Ma J."/>
        </authorList>
    </citation>
    <scope>NUCLEOTIDE SEQUENCE [LARGE SCALE GENOMIC DNA]</scope>
    <source>
        <strain evidence="3">JCM 6486</strain>
    </source>
</reference>
<evidence type="ECO:0000313" key="3">
    <source>
        <dbReference type="Proteomes" id="UP001400965"/>
    </source>
</evidence>
<name>A0ABP3XGK1_9FIRM</name>
<dbReference type="RefSeq" id="WP_346045269.1">
    <property type="nucleotide sequence ID" value="NZ_BAAACP010000010.1"/>
</dbReference>
<keyword evidence="1" id="KW-0472">Membrane</keyword>
<protein>
    <submittedName>
        <fullName evidence="2">Uncharacterized protein</fullName>
    </submittedName>
</protein>
<comment type="caution">
    <text evidence="2">The sequence shown here is derived from an EMBL/GenBank/DDBJ whole genome shotgun (WGS) entry which is preliminary data.</text>
</comment>
<evidence type="ECO:0000256" key="1">
    <source>
        <dbReference type="SAM" id="Phobius"/>
    </source>
</evidence>
<accession>A0ABP3XGK1</accession>
<feature type="transmembrane region" description="Helical" evidence="1">
    <location>
        <begin position="34"/>
        <end position="51"/>
    </location>
</feature>
<keyword evidence="3" id="KW-1185">Reference proteome</keyword>
<dbReference type="Proteomes" id="UP001400965">
    <property type="component" value="Unassembled WGS sequence"/>
</dbReference>
<dbReference type="EMBL" id="BAAACP010000010">
    <property type="protein sequence ID" value="GAA0864598.1"/>
    <property type="molecule type" value="Genomic_DNA"/>
</dbReference>
<sequence>MLHRLGSIFFLLAIITSFFKYFKFINNKLSLKLHFATGIISAIAMIIYSLVDFVKDKEITILPVGIASILIILSGTNKVRKKYKCLHLVSVIGFAGALAFHIIS</sequence>